<proteinExistence type="inferred from homology"/>
<evidence type="ECO:0000256" key="2">
    <source>
        <dbReference type="ARBA" id="ARBA00007613"/>
    </source>
</evidence>
<dbReference type="EMBL" id="JBHULZ010000023">
    <property type="protein sequence ID" value="MFD2697203.1"/>
    <property type="molecule type" value="Genomic_DNA"/>
</dbReference>
<dbReference type="PANTHER" id="PTHR30026">
    <property type="entry name" value="OUTER MEMBRANE PROTEIN TOLC"/>
    <property type="match status" value="1"/>
</dbReference>
<keyword evidence="5" id="KW-0812">Transmembrane</keyword>
<evidence type="ECO:0000256" key="1">
    <source>
        <dbReference type="ARBA" id="ARBA00004442"/>
    </source>
</evidence>
<keyword evidence="3" id="KW-0813">Transport</keyword>
<keyword evidence="7" id="KW-0998">Cell outer membrane</keyword>
<dbReference type="Proteomes" id="UP001597357">
    <property type="component" value="Unassembled WGS sequence"/>
</dbReference>
<protein>
    <submittedName>
        <fullName evidence="8">TolC family protein</fullName>
    </submittedName>
</protein>
<comment type="similarity">
    <text evidence="2">Belongs to the outer membrane factor (OMF) (TC 1.B.17) family.</text>
</comment>
<dbReference type="InterPro" id="IPR051906">
    <property type="entry name" value="TolC-like"/>
</dbReference>
<keyword evidence="6" id="KW-0472">Membrane</keyword>
<organism evidence="8 9">
    <name type="scientific">Mesonia sediminis</name>
    <dbReference type="NCBI Taxonomy" id="1703946"/>
    <lineage>
        <taxon>Bacteria</taxon>
        <taxon>Pseudomonadati</taxon>
        <taxon>Bacteroidota</taxon>
        <taxon>Flavobacteriia</taxon>
        <taxon>Flavobacteriales</taxon>
        <taxon>Flavobacteriaceae</taxon>
        <taxon>Mesonia</taxon>
    </lineage>
</organism>
<evidence type="ECO:0000256" key="6">
    <source>
        <dbReference type="ARBA" id="ARBA00023136"/>
    </source>
</evidence>
<reference evidence="9" key="1">
    <citation type="journal article" date="2019" name="Int. J. Syst. Evol. Microbiol.">
        <title>The Global Catalogue of Microorganisms (GCM) 10K type strain sequencing project: providing services to taxonomists for standard genome sequencing and annotation.</title>
        <authorList>
            <consortium name="The Broad Institute Genomics Platform"/>
            <consortium name="The Broad Institute Genome Sequencing Center for Infectious Disease"/>
            <person name="Wu L."/>
            <person name="Ma J."/>
        </authorList>
    </citation>
    <scope>NUCLEOTIDE SEQUENCE [LARGE SCALE GENOMIC DNA]</scope>
    <source>
        <strain evidence="9">KCTC 42255</strain>
    </source>
</reference>
<dbReference type="Pfam" id="PF02321">
    <property type="entry name" value="OEP"/>
    <property type="match status" value="1"/>
</dbReference>
<evidence type="ECO:0000256" key="3">
    <source>
        <dbReference type="ARBA" id="ARBA00022448"/>
    </source>
</evidence>
<comment type="caution">
    <text evidence="8">The sequence shown here is derived from an EMBL/GenBank/DDBJ whole genome shotgun (WGS) entry which is preliminary data.</text>
</comment>
<sequence>MKAINFICFVLLLVFTPIRVTGQEEIFGIDEYLALIKKHHPVIKQANLKLSQAEEKLLKARGLFDPKLGGKVKQKDFKGTGYYDLWQGEIKIPTWFGIELQSQYNLAEGYYVNRQNITPEEGLWSVGVSLPLAKDLLYDDRRNALKQAKIFQDSERIQRDIKTNEILTKALKAYSYWILYYENKQVYKTFLENAIIRNQGVVKKALAGDIPTIDTLETHLFVKKQELAFNEAKLQEQKAKLAVSNFLWVENVPLAITDELVPDSNIIMAQLVPNLIGLDNFQVNQHPQVQLLENDLTAQDYNLRLKRNNLLPDLRINYNFLTEQWIDRSVFNENDYTFGVVFKFPLFLRKERADVRIAKYEIEKLNYEKSALAFRLENDIKAQQVLINTQINQLYILEEIVDGSQKLVKAEQRLFALGESSIFLINSRDNKFIENRIKLNKVKNKLNLAYAELISLLQPKID</sequence>
<accession>A0ABW5SBU8</accession>
<dbReference type="Gene3D" id="1.20.1600.10">
    <property type="entry name" value="Outer membrane efflux proteins (OEP)"/>
    <property type="match status" value="1"/>
</dbReference>
<gene>
    <name evidence="8" type="ORF">ACFSQ0_04295</name>
</gene>
<keyword evidence="4" id="KW-1134">Transmembrane beta strand</keyword>
<dbReference type="SUPFAM" id="SSF56954">
    <property type="entry name" value="Outer membrane efflux proteins (OEP)"/>
    <property type="match status" value="1"/>
</dbReference>
<dbReference type="PANTHER" id="PTHR30026:SF20">
    <property type="entry name" value="OUTER MEMBRANE PROTEIN TOLC"/>
    <property type="match status" value="1"/>
</dbReference>
<name>A0ABW5SBU8_9FLAO</name>
<dbReference type="RefSeq" id="WP_379044628.1">
    <property type="nucleotide sequence ID" value="NZ_JBHULZ010000023.1"/>
</dbReference>
<evidence type="ECO:0000313" key="9">
    <source>
        <dbReference type="Proteomes" id="UP001597357"/>
    </source>
</evidence>
<keyword evidence="9" id="KW-1185">Reference proteome</keyword>
<dbReference type="InterPro" id="IPR003423">
    <property type="entry name" value="OMP_efflux"/>
</dbReference>
<evidence type="ECO:0000256" key="7">
    <source>
        <dbReference type="ARBA" id="ARBA00023237"/>
    </source>
</evidence>
<evidence type="ECO:0000256" key="4">
    <source>
        <dbReference type="ARBA" id="ARBA00022452"/>
    </source>
</evidence>
<evidence type="ECO:0000256" key="5">
    <source>
        <dbReference type="ARBA" id="ARBA00022692"/>
    </source>
</evidence>
<comment type="subcellular location">
    <subcellularLocation>
        <location evidence="1">Cell outer membrane</location>
    </subcellularLocation>
</comment>
<evidence type="ECO:0000313" key="8">
    <source>
        <dbReference type="EMBL" id="MFD2697203.1"/>
    </source>
</evidence>